<feature type="active site" description="For ring-opening step" evidence="4">
    <location>
        <position position="144"/>
    </location>
</feature>
<feature type="active site" description="For ring-opening step" evidence="4">
    <location>
        <position position="137"/>
    </location>
</feature>
<evidence type="ECO:0000256" key="2">
    <source>
        <dbReference type="ARBA" id="ARBA00022801"/>
    </source>
</evidence>
<protein>
    <recommendedName>
        <fullName evidence="4">Glucosamine-6-phosphate deaminase</fullName>
        <ecNumber evidence="4">3.5.99.6</ecNumber>
    </recommendedName>
    <alternativeName>
        <fullName evidence="4">GlcN6P deaminase</fullName>
        <shortName evidence="4">GNPDA</shortName>
    </alternativeName>
    <alternativeName>
        <fullName evidence="4">Glucosamine-6-phosphate isomerase</fullName>
    </alternativeName>
</protein>
<feature type="active site" description="Proton acceptor; for enolization step" evidence="4">
    <location>
        <position position="68"/>
    </location>
</feature>
<dbReference type="Proteomes" id="UP000199545">
    <property type="component" value="Unassembled WGS sequence"/>
</dbReference>
<dbReference type="GO" id="GO:0005737">
    <property type="term" value="C:cytoplasm"/>
    <property type="evidence" value="ECO:0007669"/>
    <property type="project" value="TreeGrafter"/>
</dbReference>
<evidence type="ECO:0000313" key="6">
    <source>
        <dbReference type="EMBL" id="SFJ15668.1"/>
    </source>
</evidence>
<keyword evidence="3 4" id="KW-0119">Carbohydrate metabolism</keyword>
<comment type="caution">
    <text evidence="4">Lacks conserved residue(s) required for the propagation of feature annotation.</text>
</comment>
<evidence type="ECO:0000313" key="7">
    <source>
        <dbReference type="Proteomes" id="UP000199545"/>
    </source>
</evidence>
<dbReference type="Gene3D" id="3.40.50.1360">
    <property type="match status" value="1"/>
</dbReference>
<keyword evidence="7" id="KW-1185">Reference proteome</keyword>
<dbReference type="InterPro" id="IPR004547">
    <property type="entry name" value="Glucosamine6P_isomerase"/>
</dbReference>
<keyword evidence="2 4" id="KW-0378">Hydrolase</keyword>
<dbReference type="FunFam" id="3.40.50.1360:FF:000003">
    <property type="entry name" value="Glucosamine-6-phosphate deaminase"/>
    <property type="match status" value="1"/>
</dbReference>
<organism evidence="6 7">
    <name type="scientific">Thermoflavimicrobium dichotomicum</name>
    <dbReference type="NCBI Taxonomy" id="46223"/>
    <lineage>
        <taxon>Bacteria</taxon>
        <taxon>Bacillati</taxon>
        <taxon>Bacillota</taxon>
        <taxon>Bacilli</taxon>
        <taxon>Bacillales</taxon>
        <taxon>Thermoactinomycetaceae</taxon>
        <taxon>Thermoflavimicrobium</taxon>
    </lineage>
</organism>
<dbReference type="PROSITE" id="PS01161">
    <property type="entry name" value="GLC_GALNAC_ISOMERASE"/>
    <property type="match status" value="1"/>
</dbReference>
<dbReference type="Pfam" id="PF01182">
    <property type="entry name" value="Glucosamine_iso"/>
    <property type="match status" value="1"/>
</dbReference>
<dbReference type="PANTHER" id="PTHR11280">
    <property type="entry name" value="GLUCOSAMINE-6-PHOSPHATE ISOMERASE"/>
    <property type="match status" value="1"/>
</dbReference>
<evidence type="ECO:0000259" key="5">
    <source>
        <dbReference type="Pfam" id="PF01182"/>
    </source>
</evidence>
<feature type="active site" description="Proton acceptor; for ring-opening step" evidence="4">
    <location>
        <position position="139"/>
    </location>
</feature>
<name>A0A1I3P297_9BACL</name>
<evidence type="ECO:0000256" key="4">
    <source>
        <dbReference type="HAMAP-Rule" id="MF_01241"/>
    </source>
</evidence>
<dbReference type="PANTHER" id="PTHR11280:SF5">
    <property type="entry name" value="GLUCOSAMINE-6-PHOSPHATE ISOMERASE"/>
    <property type="match status" value="1"/>
</dbReference>
<dbReference type="GO" id="GO:0019262">
    <property type="term" value="P:N-acetylneuraminate catabolic process"/>
    <property type="evidence" value="ECO:0007669"/>
    <property type="project" value="UniProtKB-UniRule"/>
</dbReference>
<gene>
    <name evidence="4" type="primary">nagB</name>
    <name evidence="6" type="ORF">SAMN05421852_10564</name>
</gene>
<comment type="catalytic activity">
    <reaction evidence="1 4">
        <text>alpha-D-glucosamine 6-phosphate + H2O = beta-D-fructose 6-phosphate + NH4(+)</text>
        <dbReference type="Rhea" id="RHEA:12172"/>
        <dbReference type="ChEBI" id="CHEBI:15377"/>
        <dbReference type="ChEBI" id="CHEBI:28938"/>
        <dbReference type="ChEBI" id="CHEBI:57634"/>
        <dbReference type="ChEBI" id="CHEBI:75989"/>
        <dbReference type="EC" id="3.5.99.6"/>
    </reaction>
</comment>
<dbReference type="NCBIfam" id="TIGR00502">
    <property type="entry name" value="nagB"/>
    <property type="match status" value="1"/>
</dbReference>
<dbReference type="GO" id="GO:0005975">
    <property type="term" value="P:carbohydrate metabolic process"/>
    <property type="evidence" value="ECO:0007669"/>
    <property type="project" value="InterPro"/>
</dbReference>
<dbReference type="InterPro" id="IPR006148">
    <property type="entry name" value="Glc/Gal-6P_isomerase"/>
</dbReference>
<dbReference type="InterPro" id="IPR018321">
    <property type="entry name" value="Glucosamine6P_isomerase_CS"/>
</dbReference>
<evidence type="ECO:0000256" key="1">
    <source>
        <dbReference type="ARBA" id="ARBA00000644"/>
    </source>
</evidence>
<comment type="similarity">
    <text evidence="4">Belongs to the glucosamine/galactosamine-6-phosphate isomerase family. NagB subfamily.</text>
</comment>
<comment type="function">
    <text evidence="4">Catalyzes the reversible isomerization-deamination of glucosamine 6-phosphate (GlcN6P) to form fructose 6-phosphate (Fru6P) and ammonium ion.</text>
</comment>
<dbReference type="GO" id="GO:0004342">
    <property type="term" value="F:glucosamine-6-phosphate deaminase activity"/>
    <property type="evidence" value="ECO:0007669"/>
    <property type="project" value="UniProtKB-UniRule"/>
</dbReference>
<dbReference type="AlphaFoldDB" id="A0A1I3P297"/>
<dbReference type="SUPFAM" id="SSF100950">
    <property type="entry name" value="NagB/RpiA/CoA transferase-like"/>
    <property type="match status" value="1"/>
</dbReference>
<dbReference type="InterPro" id="IPR037171">
    <property type="entry name" value="NagB/RpiA_transferase-like"/>
</dbReference>
<dbReference type="EMBL" id="FORR01000005">
    <property type="protein sequence ID" value="SFJ15668.1"/>
    <property type="molecule type" value="Genomic_DNA"/>
</dbReference>
<dbReference type="STRING" id="46223.SAMN05421852_10564"/>
<dbReference type="EC" id="3.5.99.6" evidence="4"/>
<dbReference type="HAMAP" id="MF_01241">
    <property type="entry name" value="GlcN6P_deamin"/>
    <property type="match status" value="1"/>
</dbReference>
<sequence length="252" mass="28528">MFQWMVCDHYEEMSRQAAQIVARQIQQKPDSVIGFATGSTPLGLYQELVRMYHNKEVSFERIQTFNLDEYVGLAKDHPQSYYRFMWDHLFGQVGIQESQIHFPSGIFQDAKQACEEYEIQLQRIGAIDLQILGIGANGHIGFNEPSDVFVMGTHIVQLTERTIEANARFFQDKSEVPRQAITMGIGNIMKARHILLLANDESKAEAVQSLFSGVVDPRVPASILQLHPNVSVLVTSEVAYLLKDLPFTRNIG</sequence>
<dbReference type="GO" id="GO:0006046">
    <property type="term" value="P:N-acetylglucosamine catabolic process"/>
    <property type="evidence" value="ECO:0007669"/>
    <property type="project" value="UniProtKB-UniRule"/>
</dbReference>
<evidence type="ECO:0000256" key="3">
    <source>
        <dbReference type="ARBA" id="ARBA00023277"/>
    </source>
</evidence>
<reference evidence="6 7" key="1">
    <citation type="submission" date="2016-10" db="EMBL/GenBank/DDBJ databases">
        <authorList>
            <person name="de Groot N.N."/>
        </authorList>
    </citation>
    <scope>NUCLEOTIDE SEQUENCE [LARGE SCALE GENOMIC DNA]</scope>
    <source>
        <strain evidence="6 7">DSM 44778</strain>
    </source>
</reference>
<dbReference type="CDD" id="cd01399">
    <property type="entry name" value="GlcN6P_deaminase"/>
    <property type="match status" value="1"/>
</dbReference>
<accession>A0A1I3P297</accession>
<proteinExistence type="inferred from homology"/>
<dbReference type="GO" id="GO:0006043">
    <property type="term" value="P:glucosamine catabolic process"/>
    <property type="evidence" value="ECO:0007669"/>
    <property type="project" value="TreeGrafter"/>
</dbReference>
<comment type="pathway">
    <text evidence="4">Amino-sugar metabolism; N-acetylneuraminate degradation; D-fructose 6-phosphate from N-acetylneuraminate: step 5/5.</text>
</comment>
<dbReference type="GO" id="GO:0042802">
    <property type="term" value="F:identical protein binding"/>
    <property type="evidence" value="ECO:0007669"/>
    <property type="project" value="TreeGrafter"/>
</dbReference>
<dbReference type="UniPathway" id="UPA00629">
    <property type="reaction ID" value="UER00684"/>
</dbReference>
<feature type="domain" description="Glucosamine/galactosamine-6-phosphate isomerase" evidence="5">
    <location>
        <begin position="11"/>
        <end position="225"/>
    </location>
</feature>